<dbReference type="PANTHER" id="PTHR12991:SF10">
    <property type="entry name" value="GATOR COMPLEX PROTEIN NPRL2"/>
    <property type="match status" value="1"/>
</dbReference>
<organism evidence="2 3">
    <name type="scientific">Lipomyces starkeyi NRRL Y-11557</name>
    <dbReference type="NCBI Taxonomy" id="675824"/>
    <lineage>
        <taxon>Eukaryota</taxon>
        <taxon>Fungi</taxon>
        <taxon>Dikarya</taxon>
        <taxon>Ascomycota</taxon>
        <taxon>Saccharomycotina</taxon>
        <taxon>Lipomycetes</taxon>
        <taxon>Lipomycetales</taxon>
        <taxon>Lipomycetaceae</taxon>
        <taxon>Lipomyces</taxon>
    </lineage>
</organism>
<dbReference type="Proteomes" id="UP000094385">
    <property type="component" value="Unassembled WGS sequence"/>
</dbReference>
<gene>
    <name evidence="2" type="ORF">LIPSTDRAFT_6790</name>
</gene>
<accession>A0A1E3PXR0</accession>
<dbReference type="GO" id="GO:1990130">
    <property type="term" value="C:GATOR1 complex"/>
    <property type="evidence" value="ECO:0007669"/>
    <property type="project" value="EnsemblFungi"/>
</dbReference>
<dbReference type="GO" id="GO:0005774">
    <property type="term" value="C:vacuolar membrane"/>
    <property type="evidence" value="ECO:0007669"/>
    <property type="project" value="TreeGrafter"/>
</dbReference>
<keyword evidence="3" id="KW-1185">Reference proteome</keyword>
<reference evidence="2 3" key="1">
    <citation type="journal article" date="2016" name="Proc. Natl. Acad. Sci. U.S.A.">
        <title>Comparative genomics of biotechnologically important yeasts.</title>
        <authorList>
            <person name="Riley R."/>
            <person name="Haridas S."/>
            <person name="Wolfe K.H."/>
            <person name="Lopes M.R."/>
            <person name="Hittinger C.T."/>
            <person name="Goeker M."/>
            <person name="Salamov A.A."/>
            <person name="Wisecaver J.H."/>
            <person name="Long T.M."/>
            <person name="Calvey C.H."/>
            <person name="Aerts A.L."/>
            <person name="Barry K.W."/>
            <person name="Choi C."/>
            <person name="Clum A."/>
            <person name="Coughlan A.Y."/>
            <person name="Deshpande S."/>
            <person name="Douglass A.P."/>
            <person name="Hanson S.J."/>
            <person name="Klenk H.-P."/>
            <person name="LaButti K.M."/>
            <person name="Lapidus A."/>
            <person name="Lindquist E.A."/>
            <person name="Lipzen A.M."/>
            <person name="Meier-Kolthoff J.P."/>
            <person name="Ohm R.A."/>
            <person name="Otillar R.P."/>
            <person name="Pangilinan J.L."/>
            <person name="Peng Y."/>
            <person name="Rokas A."/>
            <person name="Rosa C.A."/>
            <person name="Scheuner C."/>
            <person name="Sibirny A.A."/>
            <person name="Slot J.C."/>
            <person name="Stielow J.B."/>
            <person name="Sun H."/>
            <person name="Kurtzman C.P."/>
            <person name="Blackwell M."/>
            <person name="Grigoriev I.V."/>
            <person name="Jeffries T.W."/>
        </authorList>
    </citation>
    <scope>NUCLEOTIDE SEQUENCE [LARGE SCALE GENOMIC DNA]</scope>
    <source>
        <strain evidence="2 3">NRRL Y-11557</strain>
    </source>
</reference>
<dbReference type="PANTHER" id="PTHR12991">
    <property type="entry name" value="NITROGEN PERMEASE REGULATOR 2/TUMOR SUPPRESSOR CANDIDATE 4"/>
    <property type="match status" value="1"/>
</dbReference>
<sequence length="406" mass="46197">MDVGSDRHSDLGFPQILSLFYATFHPTEGTKVLYQVPPGSVVRSTDSSAFNAPLFDFESINSYIIPKPQLCNKLLTIRVNNYRIVSHPVHIWGSSYARNSFLFNFCFVFHKNADISAYNPVVRKLSKMFQALEEQNKFLSSSLMNEGLKSIVDQIFEDLNNYCECFIPIDEANSINIKLFPLHRPPPRIKAFHVPISTVQLKAVMDVNWDPTMEKIVEFIDGINSVRKIAELADTDYGLTRKCIQHLMYYGCVIVVDIFQFSNSYACTADISVLATDRHLGDECQSYVASPGAKKRNVCDLLELYCSLHNGQTVKEWYIANRDQLRGIDIRRFISFGIIKGIIYRVNVFPVLEDINVSAANPTDKQLLRLTKKTKHFDDICTDIQIPRKQALQSLEAYGDVVLVRA</sequence>
<dbReference type="AlphaFoldDB" id="A0A1E3PXR0"/>
<dbReference type="GO" id="GO:0005096">
    <property type="term" value="F:GTPase activator activity"/>
    <property type="evidence" value="ECO:0007669"/>
    <property type="project" value="EnsemblFungi"/>
</dbReference>
<dbReference type="GO" id="GO:2000785">
    <property type="term" value="P:regulation of autophagosome assembly"/>
    <property type="evidence" value="ECO:0007669"/>
    <property type="project" value="EnsemblFungi"/>
</dbReference>
<protein>
    <recommendedName>
        <fullName evidence="4">Nitrogen permease regulator 2</fullName>
    </recommendedName>
</protein>
<dbReference type="GO" id="GO:0010508">
    <property type="term" value="P:positive regulation of autophagy"/>
    <property type="evidence" value="ECO:0007669"/>
    <property type="project" value="EnsemblFungi"/>
</dbReference>
<dbReference type="GO" id="GO:0015840">
    <property type="term" value="P:urea transport"/>
    <property type="evidence" value="ECO:0007669"/>
    <property type="project" value="EnsemblFungi"/>
</dbReference>
<dbReference type="OrthoDB" id="338854at2759"/>
<evidence type="ECO:0000256" key="1">
    <source>
        <dbReference type="ARBA" id="ARBA00008433"/>
    </source>
</evidence>
<proteinExistence type="inferred from homology"/>
<name>A0A1E3PXR0_LIPST</name>
<dbReference type="GO" id="GO:1904262">
    <property type="term" value="P:negative regulation of TORC1 signaling"/>
    <property type="evidence" value="ECO:0007669"/>
    <property type="project" value="EnsemblFungi"/>
</dbReference>
<dbReference type="GO" id="GO:0006995">
    <property type="term" value="P:cellular response to nitrogen starvation"/>
    <property type="evidence" value="ECO:0007669"/>
    <property type="project" value="EnsemblFungi"/>
</dbReference>
<evidence type="ECO:0000313" key="3">
    <source>
        <dbReference type="Proteomes" id="UP000094385"/>
    </source>
</evidence>
<dbReference type="GO" id="GO:0015824">
    <property type="term" value="P:proline transport"/>
    <property type="evidence" value="ECO:0007669"/>
    <property type="project" value="EnsemblFungi"/>
</dbReference>
<dbReference type="EMBL" id="KV454303">
    <property type="protein sequence ID" value="ODQ69597.1"/>
    <property type="molecule type" value="Genomic_DNA"/>
</dbReference>
<dbReference type="GO" id="GO:0009410">
    <property type="term" value="P:response to xenobiotic stimulus"/>
    <property type="evidence" value="ECO:0007669"/>
    <property type="project" value="EnsemblFungi"/>
</dbReference>
<dbReference type="Pfam" id="PF06218">
    <property type="entry name" value="NPR2"/>
    <property type="match status" value="2"/>
</dbReference>
<dbReference type="InterPro" id="IPR009348">
    <property type="entry name" value="NPR2-like"/>
</dbReference>
<dbReference type="GO" id="GO:0034198">
    <property type="term" value="P:cellular response to amino acid starvation"/>
    <property type="evidence" value="ECO:0007669"/>
    <property type="project" value="EnsemblFungi"/>
</dbReference>
<dbReference type="STRING" id="675824.A0A1E3PXR0"/>
<evidence type="ECO:0008006" key="4">
    <source>
        <dbReference type="Google" id="ProtNLM"/>
    </source>
</evidence>
<comment type="similarity">
    <text evidence="1">Belongs to the NPR2 family.</text>
</comment>
<evidence type="ECO:0000313" key="2">
    <source>
        <dbReference type="EMBL" id="ODQ69597.1"/>
    </source>
</evidence>